<name>A0A068QPZ9_9GAMM</name>
<reference evidence="1 2" key="1">
    <citation type="submission" date="2013-07" db="EMBL/GenBank/DDBJ databases">
        <authorList>
            <person name="Genoscope - CEA"/>
        </authorList>
    </citation>
    <scope>NUCLEOTIDE SEQUENCE [LARGE SCALE GENOMIC DNA]</scope>
    <source>
        <strain evidence="2">FRM16 / DSM 17909</strain>
    </source>
</reference>
<sequence length="49" mass="5628">MINIKPKLTCYLLMRVIEDGLLSCIITKIYILDFFVECESDLYGIAVVN</sequence>
<protein>
    <submittedName>
        <fullName evidence="1">Uncharacterized protein</fullName>
    </submittedName>
</protein>
<proteinExistence type="predicted"/>
<dbReference type="KEGG" id="xdo:XDD1_0993"/>
<dbReference type="STRING" id="351671.XDD1_0993"/>
<organism evidence="1 2">
    <name type="scientific">Xenorhabdus doucetiae</name>
    <dbReference type="NCBI Taxonomy" id="351671"/>
    <lineage>
        <taxon>Bacteria</taxon>
        <taxon>Pseudomonadati</taxon>
        <taxon>Pseudomonadota</taxon>
        <taxon>Gammaproteobacteria</taxon>
        <taxon>Enterobacterales</taxon>
        <taxon>Morganellaceae</taxon>
        <taxon>Xenorhabdus</taxon>
    </lineage>
</organism>
<evidence type="ECO:0000313" key="2">
    <source>
        <dbReference type="Proteomes" id="UP000032721"/>
    </source>
</evidence>
<dbReference type="HOGENOM" id="CLU_3142349_0_0_6"/>
<gene>
    <name evidence="1" type="ORF">XDD1_0993</name>
</gene>
<dbReference type="EMBL" id="FO704550">
    <property type="protein sequence ID" value="CDG16696.1"/>
    <property type="molecule type" value="Genomic_DNA"/>
</dbReference>
<dbReference type="Proteomes" id="UP000032721">
    <property type="component" value="Chromosome"/>
</dbReference>
<evidence type="ECO:0000313" key="1">
    <source>
        <dbReference type="EMBL" id="CDG16696.1"/>
    </source>
</evidence>
<dbReference type="AlphaFoldDB" id="A0A068QPZ9"/>
<accession>A0A068QPZ9</accession>